<protein>
    <recommendedName>
        <fullName evidence="3">Citrate synthase</fullName>
    </recommendedName>
</protein>
<dbReference type="InterPro" id="IPR019810">
    <property type="entry name" value="Citrate_synthase_AS"/>
</dbReference>
<dbReference type="PRINTS" id="PR00143">
    <property type="entry name" value="CITRTSNTHASE"/>
</dbReference>
<evidence type="ECO:0000313" key="4">
    <source>
        <dbReference type="EMBL" id="KFA60326.1"/>
    </source>
</evidence>
<dbReference type="STRING" id="1283841.A0A084Q8P1"/>
<reference evidence="4 5" key="1">
    <citation type="journal article" date="2014" name="BMC Genomics">
        <title>Comparative genome sequencing reveals chemotype-specific gene clusters in the toxigenic black mold Stachybotrys.</title>
        <authorList>
            <person name="Semeiks J."/>
            <person name="Borek D."/>
            <person name="Otwinowski Z."/>
            <person name="Grishin N.V."/>
        </authorList>
    </citation>
    <scope>NUCLEOTIDE SEQUENCE [LARGE SCALE GENOMIC DNA]</scope>
    <source>
        <strain evidence="4 5">IBT 40285</strain>
    </source>
</reference>
<dbReference type="InterPro" id="IPR016142">
    <property type="entry name" value="Citrate_synth-like_lrg_a-sub"/>
</dbReference>
<name>A0A084Q8P1_STAC4</name>
<dbReference type="SUPFAM" id="SSF48256">
    <property type="entry name" value="Citrate synthase"/>
    <property type="match status" value="1"/>
</dbReference>
<dbReference type="OrthoDB" id="435022at2759"/>
<dbReference type="EMBL" id="KL660935">
    <property type="protein sequence ID" value="KFA60326.1"/>
    <property type="molecule type" value="Genomic_DNA"/>
</dbReference>
<proteinExistence type="inferred from homology"/>
<evidence type="ECO:0000256" key="1">
    <source>
        <dbReference type="ARBA" id="ARBA00010566"/>
    </source>
</evidence>
<dbReference type="InterPro" id="IPR036969">
    <property type="entry name" value="Citrate_synthase_sf"/>
</dbReference>
<dbReference type="HOGENOM" id="CLU_025068_0_1_1"/>
<dbReference type="AlphaFoldDB" id="A0A084Q8P1"/>
<dbReference type="InterPro" id="IPR002020">
    <property type="entry name" value="Citrate_synthase"/>
</dbReference>
<comment type="similarity">
    <text evidence="1 3">Belongs to the citrate synthase family.</text>
</comment>
<dbReference type="InParanoid" id="A0A084Q8P1"/>
<dbReference type="GO" id="GO:0005759">
    <property type="term" value="C:mitochondrial matrix"/>
    <property type="evidence" value="ECO:0007669"/>
    <property type="project" value="TreeGrafter"/>
</dbReference>
<dbReference type="OMA" id="SGVMAHW"/>
<dbReference type="Gene3D" id="1.10.230.10">
    <property type="entry name" value="Cytochrome P450-Terp, domain 2"/>
    <property type="match status" value="1"/>
</dbReference>
<evidence type="ECO:0000256" key="3">
    <source>
        <dbReference type="RuleBase" id="RU000441"/>
    </source>
</evidence>
<keyword evidence="2 3" id="KW-0808">Transferase</keyword>
<dbReference type="PANTHER" id="PTHR11739:SF4">
    <property type="entry name" value="CITRATE SYNTHASE, PEROXISOMAL"/>
    <property type="match status" value="1"/>
</dbReference>
<evidence type="ECO:0000313" key="5">
    <source>
        <dbReference type="Proteomes" id="UP000028524"/>
    </source>
</evidence>
<gene>
    <name evidence="4" type="ORF">S40285_07656</name>
</gene>
<evidence type="ECO:0000256" key="2">
    <source>
        <dbReference type="ARBA" id="ARBA00022679"/>
    </source>
</evidence>
<dbReference type="Gene3D" id="1.10.580.10">
    <property type="entry name" value="Citrate Synthase, domain 1"/>
    <property type="match status" value="1"/>
</dbReference>
<accession>A0A084Q8P1</accession>
<keyword evidence="5" id="KW-1185">Reference proteome</keyword>
<dbReference type="Pfam" id="PF00285">
    <property type="entry name" value="Citrate_synt"/>
    <property type="match status" value="1"/>
</dbReference>
<dbReference type="PROSITE" id="PS00480">
    <property type="entry name" value="CITRATE_SYNTHASE"/>
    <property type="match status" value="1"/>
</dbReference>
<dbReference type="Proteomes" id="UP000028524">
    <property type="component" value="Unassembled WGS sequence"/>
</dbReference>
<dbReference type="InterPro" id="IPR016143">
    <property type="entry name" value="Citrate_synth-like_sm_a-sub"/>
</dbReference>
<dbReference type="GO" id="GO:0005975">
    <property type="term" value="P:carbohydrate metabolic process"/>
    <property type="evidence" value="ECO:0007669"/>
    <property type="project" value="TreeGrafter"/>
</dbReference>
<dbReference type="GO" id="GO:0046912">
    <property type="term" value="F:acyltransferase activity, acyl groups converted into alkyl on transfer"/>
    <property type="evidence" value="ECO:0007669"/>
    <property type="project" value="InterPro"/>
</dbReference>
<dbReference type="GO" id="GO:0006099">
    <property type="term" value="P:tricarboxylic acid cycle"/>
    <property type="evidence" value="ECO:0007669"/>
    <property type="project" value="TreeGrafter"/>
</dbReference>
<dbReference type="PANTHER" id="PTHR11739">
    <property type="entry name" value="CITRATE SYNTHASE"/>
    <property type="match status" value="1"/>
</dbReference>
<organism evidence="4 5">
    <name type="scientific">Stachybotrys chlorohalonatus (strain IBT 40285)</name>
    <dbReference type="NCBI Taxonomy" id="1283841"/>
    <lineage>
        <taxon>Eukaryota</taxon>
        <taxon>Fungi</taxon>
        <taxon>Dikarya</taxon>
        <taxon>Ascomycota</taxon>
        <taxon>Pezizomycotina</taxon>
        <taxon>Sordariomycetes</taxon>
        <taxon>Hypocreomycetidae</taxon>
        <taxon>Hypocreales</taxon>
        <taxon>Stachybotryaceae</taxon>
        <taxon>Stachybotrys</taxon>
    </lineage>
</organism>
<sequence>MTSLEATTGPAHLRVVDSRTNQEYQVPIHDNYIRAKDLSKITIQDGDVAEKLRILDNGFEATACMSSAITFIDGQRGQVQYRGTPIQDLFHNNDFEDVLHLLLWSRLPTEAEKRATRSAVNAAAVPPKSVVNAIASFPREAETYPMIIAGMSAFVAIDEATIQSRHQHKPMFHGNPELADQAILRTLGYYAAVVALVHCHKRNIVFTNPEPDRSLIGNLLLMMGVLDPETGSGPDQNIEACLNKLWILYADHEMTNSTASLLHAASTLTDPTSCVMAGLICGFGPLHGGAIDLAYEALEQIKHPRYVPVFIEMIKAKKARLFGYGHRIYKTRDPRLALIEELIEQHKDKVAANPLLKIAFAIDKVANEDPYFVSRNLKANADLLGCFLYSALGFERDMIIAIICFSRITGGLAHWRESLTQPIKLWRPLQVYSGPKAIFPQQRGTNSTSSSTDLPNKGTAMIVTEASAAPEAKYRPKVSLRARAAIVWMRASYMVKN</sequence>